<accession>A0ABW5N4P5</accession>
<organism evidence="2 3">
    <name type="scientific">Aquimarina hainanensis</name>
    <dbReference type="NCBI Taxonomy" id="1578017"/>
    <lineage>
        <taxon>Bacteria</taxon>
        <taxon>Pseudomonadati</taxon>
        <taxon>Bacteroidota</taxon>
        <taxon>Flavobacteriia</taxon>
        <taxon>Flavobacteriales</taxon>
        <taxon>Flavobacteriaceae</taxon>
        <taxon>Aquimarina</taxon>
    </lineage>
</organism>
<protein>
    <recommendedName>
        <fullName evidence="4">DUF4282 domain-containing protein</fullName>
    </recommendedName>
</protein>
<comment type="caution">
    <text evidence="2">The sequence shown here is derived from an EMBL/GenBank/DDBJ whole genome shotgun (WGS) entry which is preliminary data.</text>
</comment>
<evidence type="ECO:0008006" key="4">
    <source>
        <dbReference type="Google" id="ProtNLM"/>
    </source>
</evidence>
<evidence type="ECO:0000313" key="3">
    <source>
        <dbReference type="Proteomes" id="UP001597459"/>
    </source>
</evidence>
<keyword evidence="1" id="KW-0812">Transmembrane</keyword>
<sequence>MELSFDFLPFIDLVIENPMYMVLWAAFGVPVVMLLAIVLFKWVSRFSFTKKFYMIIYGSLFLVWIIGFAMMILLFFLEVSAEKLYVIWWGLFFMIVIFSLVNVNALIRFFDEIVKDAR</sequence>
<proteinExistence type="predicted"/>
<dbReference type="EMBL" id="JBHULX010000004">
    <property type="protein sequence ID" value="MFD2590617.1"/>
    <property type="molecule type" value="Genomic_DNA"/>
</dbReference>
<name>A0ABW5N4P5_9FLAO</name>
<keyword evidence="3" id="KW-1185">Reference proteome</keyword>
<reference evidence="3" key="1">
    <citation type="journal article" date="2019" name="Int. J. Syst. Evol. Microbiol.">
        <title>The Global Catalogue of Microorganisms (GCM) 10K type strain sequencing project: providing services to taxonomists for standard genome sequencing and annotation.</title>
        <authorList>
            <consortium name="The Broad Institute Genomics Platform"/>
            <consortium name="The Broad Institute Genome Sequencing Center for Infectious Disease"/>
            <person name="Wu L."/>
            <person name="Ma J."/>
        </authorList>
    </citation>
    <scope>NUCLEOTIDE SEQUENCE [LARGE SCALE GENOMIC DNA]</scope>
    <source>
        <strain evidence="3">KCTC 42423</strain>
    </source>
</reference>
<evidence type="ECO:0000313" key="2">
    <source>
        <dbReference type="EMBL" id="MFD2590617.1"/>
    </source>
</evidence>
<keyword evidence="1" id="KW-1133">Transmembrane helix</keyword>
<evidence type="ECO:0000256" key="1">
    <source>
        <dbReference type="SAM" id="Phobius"/>
    </source>
</evidence>
<feature type="transmembrane region" description="Helical" evidence="1">
    <location>
        <begin position="52"/>
        <end position="75"/>
    </location>
</feature>
<keyword evidence="1" id="KW-0472">Membrane</keyword>
<feature type="transmembrane region" description="Helical" evidence="1">
    <location>
        <begin position="20"/>
        <end position="40"/>
    </location>
</feature>
<gene>
    <name evidence="2" type="ORF">ACFSTE_07205</name>
</gene>
<dbReference type="Proteomes" id="UP001597459">
    <property type="component" value="Unassembled WGS sequence"/>
</dbReference>
<dbReference type="RefSeq" id="WP_378257358.1">
    <property type="nucleotide sequence ID" value="NZ_JBHSJV010000001.1"/>
</dbReference>
<feature type="transmembrane region" description="Helical" evidence="1">
    <location>
        <begin position="87"/>
        <end position="110"/>
    </location>
</feature>